<dbReference type="Pfam" id="PF00106">
    <property type="entry name" value="adh_short"/>
    <property type="match status" value="1"/>
</dbReference>
<dbReference type="GO" id="GO:0016491">
    <property type="term" value="F:oxidoreductase activity"/>
    <property type="evidence" value="ECO:0007669"/>
    <property type="project" value="UniProtKB-KW"/>
</dbReference>
<sequence length="346" mass="37368">MGPALKKLPQQVIVITGASSGIGLATARMAGRCGARLVLASRNESALRLICDDLNFQGVEAIPVTADVSREEDVIKIGDAAVQHFGTIDTWMNLAGVAIFGRNEDVPVADMQRLFDVNFWGVVHGSLVAAKHLRQHGGVLINMGSEASDRAVPLLGAYSASKHAVKGFTESFRVELEEQGVPVSVTLVKPASIDTMLVSHAKNYMEKEPLLPPPVYSPEVVARALLYAAENPVRDLPVGSRSRLSGAGGFYAPRILDRIMERFMIPMMKSDEAARQGRDNNLHSPATDLLESEGAHKGKARRYSVYTSMATHPRTVNAMLVGSGLALAALWRSRRRAGRSLTAAHR</sequence>
<accession>A0A6B3SV67</accession>
<evidence type="ECO:0000313" key="5">
    <source>
        <dbReference type="EMBL" id="NEX62262.1"/>
    </source>
</evidence>
<comment type="caution">
    <text evidence="5">The sequence shown here is derived from an EMBL/GenBank/DDBJ whole genome shotgun (WGS) entry which is preliminary data.</text>
</comment>
<dbReference type="InterPro" id="IPR020904">
    <property type="entry name" value="Sc_DH/Rdtase_CS"/>
</dbReference>
<dbReference type="NCBIfam" id="NF005495">
    <property type="entry name" value="PRK07109.1"/>
    <property type="match status" value="1"/>
</dbReference>
<feature type="region of interest" description="Disordered" evidence="4">
    <location>
        <begin position="274"/>
        <end position="295"/>
    </location>
</feature>
<evidence type="ECO:0000256" key="4">
    <source>
        <dbReference type="SAM" id="MobiDB-lite"/>
    </source>
</evidence>
<evidence type="ECO:0000313" key="6">
    <source>
        <dbReference type="Proteomes" id="UP000482155"/>
    </source>
</evidence>
<dbReference type="AlphaFoldDB" id="A0A6B3SV67"/>
<dbReference type="Gene3D" id="3.40.50.720">
    <property type="entry name" value="NAD(P)-binding Rossmann-like Domain"/>
    <property type="match status" value="1"/>
</dbReference>
<dbReference type="PROSITE" id="PS00061">
    <property type="entry name" value="ADH_SHORT"/>
    <property type="match status" value="1"/>
</dbReference>
<dbReference type="EMBL" id="JAAIVB010000046">
    <property type="protein sequence ID" value="NEX62262.1"/>
    <property type="molecule type" value="Genomic_DNA"/>
</dbReference>
<dbReference type="PRINTS" id="PR00080">
    <property type="entry name" value="SDRFAMILY"/>
</dbReference>
<dbReference type="InterPro" id="IPR002347">
    <property type="entry name" value="SDR_fam"/>
</dbReference>
<dbReference type="RefSeq" id="WP_163964325.1">
    <property type="nucleotide sequence ID" value="NZ_JAAIVB010000046.1"/>
</dbReference>
<protein>
    <submittedName>
        <fullName evidence="5">SDR family oxidoreductase</fullName>
    </submittedName>
</protein>
<comment type="similarity">
    <text evidence="1 3">Belongs to the short-chain dehydrogenases/reductases (SDR) family.</text>
</comment>
<dbReference type="PRINTS" id="PR00081">
    <property type="entry name" value="GDHRDH"/>
</dbReference>
<evidence type="ECO:0000256" key="1">
    <source>
        <dbReference type="ARBA" id="ARBA00006484"/>
    </source>
</evidence>
<dbReference type="PANTHER" id="PTHR43391">
    <property type="entry name" value="RETINOL DEHYDROGENASE-RELATED"/>
    <property type="match status" value="1"/>
</dbReference>
<evidence type="ECO:0000256" key="2">
    <source>
        <dbReference type="ARBA" id="ARBA00023002"/>
    </source>
</evidence>
<reference evidence="5 6" key="1">
    <citation type="submission" date="2020-02" db="EMBL/GenBank/DDBJ databases">
        <authorList>
            <person name="Kim M.K."/>
        </authorList>
    </citation>
    <scope>NUCLEOTIDE SEQUENCE [LARGE SCALE GENOMIC DNA]</scope>
    <source>
        <strain evidence="5 6">17J57-3</strain>
    </source>
</reference>
<dbReference type="PANTHER" id="PTHR43391:SF82">
    <property type="entry name" value="OXIDOREDUCTASE SADH-RELATED"/>
    <property type="match status" value="1"/>
</dbReference>
<gene>
    <name evidence="5" type="ORF">G3574_14330</name>
</gene>
<organism evidence="5 6">
    <name type="scientific">Noviherbaspirillum galbum</name>
    <dbReference type="NCBI Taxonomy" id="2709383"/>
    <lineage>
        <taxon>Bacteria</taxon>
        <taxon>Pseudomonadati</taxon>
        <taxon>Pseudomonadota</taxon>
        <taxon>Betaproteobacteria</taxon>
        <taxon>Burkholderiales</taxon>
        <taxon>Oxalobacteraceae</taxon>
        <taxon>Noviherbaspirillum</taxon>
    </lineage>
</organism>
<proteinExistence type="inferred from homology"/>
<keyword evidence="6" id="KW-1185">Reference proteome</keyword>
<evidence type="ECO:0000256" key="3">
    <source>
        <dbReference type="RuleBase" id="RU000363"/>
    </source>
</evidence>
<name>A0A6B3SV67_9BURK</name>
<dbReference type="InterPro" id="IPR036291">
    <property type="entry name" value="NAD(P)-bd_dom_sf"/>
</dbReference>
<dbReference type="SUPFAM" id="SSF51735">
    <property type="entry name" value="NAD(P)-binding Rossmann-fold domains"/>
    <property type="match status" value="1"/>
</dbReference>
<keyword evidence="2" id="KW-0560">Oxidoreductase</keyword>
<dbReference type="Proteomes" id="UP000482155">
    <property type="component" value="Unassembled WGS sequence"/>
</dbReference>